<proteinExistence type="predicted"/>
<dbReference type="Gene3D" id="1.25.40.10">
    <property type="entry name" value="Tetratricopeptide repeat domain"/>
    <property type="match status" value="1"/>
</dbReference>
<organism evidence="1 2">
    <name type="scientific">Pyrococcus furiosus (strain ATCC 43587 / DSM 3638 / JCM 8422 / Vc1)</name>
    <dbReference type="NCBI Taxonomy" id="186497"/>
    <lineage>
        <taxon>Archaea</taxon>
        <taxon>Methanobacteriati</taxon>
        <taxon>Methanobacteriota</taxon>
        <taxon>Thermococci</taxon>
        <taxon>Thermococcales</taxon>
        <taxon>Thermococcaceae</taxon>
        <taxon>Pyrococcus</taxon>
    </lineage>
</organism>
<dbReference type="GeneID" id="41712112"/>
<name>A0A5C0XM09_PYRFU</name>
<dbReference type="Proteomes" id="UP000324354">
    <property type="component" value="Chromosome"/>
</dbReference>
<dbReference type="InterPro" id="IPR011990">
    <property type="entry name" value="TPR-like_helical_dom_sf"/>
</dbReference>
<dbReference type="EMBL" id="CP023154">
    <property type="protein sequence ID" value="QEK78036.1"/>
    <property type="molecule type" value="Genomic_DNA"/>
</dbReference>
<dbReference type="RefSeq" id="WP_011011435.1">
    <property type="nucleotide sequence ID" value="NC_003413.1"/>
</dbReference>
<sequence>MIKDLFYVRDALNRGDFENAVKIAEKIKDSYWRSYAFKWIAQEIVKINSERARKIASQILISSLRNDTLLYLSYELANEEKFKEAIETAKLIEDKYSRKKALRKITNALANTLKKKNVTEVKLGELSLSEEDVELLKPLPPGIKYENGKFLIDAEIVKGVGELRNEVVEVTETKLEVKDVRESLQEDFLDLTNLSEPFKSAFLEKLGLEYLENGNLEEAESIMKKIKRGGTLPRLLFFLGRNDDVKTVVRPIDKVLLAYRIAVTYSNEEALKLILEIFRQEEKLKDVLRFLSFELLEEGKRRNNKRILELSRKLFEISAKVQASQ</sequence>
<dbReference type="OrthoDB" id="86230at2157"/>
<gene>
    <name evidence="1" type="ORF">PFDSM3638_01545</name>
</gene>
<evidence type="ECO:0000313" key="2">
    <source>
        <dbReference type="Proteomes" id="UP000324354"/>
    </source>
</evidence>
<dbReference type="GeneID" id="13302120"/>
<protein>
    <submittedName>
        <fullName evidence="1">Uncharacterized protein</fullName>
    </submittedName>
</protein>
<accession>A0A5C0XM09</accession>
<evidence type="ECO:0000313" key="1">
    <source>
        <dbReference type="EMBL" id="QEK78036.1"/>
    </source>
</evidence>
<dbReference type="AlphaFoldDB" id="A0A5C0XM09"/>
<reference evidence="1 2" key="1">
    <citation type="submission" date="2017-08" db="EMBL/GenBank/DDBJ databases">
        <title>Resequencing and Reannotation of the genome of Pyrococcus furiosus type strain DSM3638.</title>
        <authorList>
            <person name="Reichelt R.M."/>
            <person name="Bunk B."/>
        </authorList>
    </citation>
    <scope>NUCLEOTIDE SEQUENCE [LARGE SCALE GENOMIC DNA]</scope>
    <source>
        <strain evidence="1 2">DSM 3638</strain>
    </source>
</reference>